<evidence type="ECO:0000256" key="1">
    <source>
        <dbReference type="SAM" id="Phobius"/>
    </source>
</evidence>
<dbReference type="RefSeq" id="WP_268114507.1">
    <property type="nucleotide sequence ID" value="NZ_CP113524.1"/>
</dbReference>
<proteinExistence type="predicted"/>
<keyword evidence="3" id="KW-1185">Reference proteome</keyword>
<organism evidence="2 3">
    <name type="scientific">Lacrimispora xylanolytica</name>
    <dbReference type="NCBI Taxonomy" id="29375"/>
    <lineage>
        <taxon>Bacteria</taxon>
        <taxon>Bacillati</taxon>
        <taxon>Bacillota</taxon>
        <taxon>Clostridia</taxon>
        <taxon>Lachnospirales</taxon>
        <taxon>Lachnospiraceae</taxon>
        <taxon>Lacrimispora</taxon>
    </lineage>
</organism>
<keyword evidence="1" id="KW-0812">Transmembrane</keyword>
<evidence type="ECO:0000313" key="3">
    <source>
        <dbReference type="Proteomes" id="UP001163115"/>
    </source>
</evidence>
<evidence type="ECO:0000313" key="2">
    <source>
        <dbReference type="EMBL" id="WAJ22854.1"/>
    </source>
</evidence>
<accession>A0ABY7A858</accession>
<reference evidence="2" key="1">
    <citation type="submission" date="2022-11" db="EMBL/GenBank/DDBJ databases">
        <title>Lacrimispora xylanolytica sy1, complete genome.</title>
        <authorList>
            <person name="Choi S."/>
        </authorList>
    </citation>
    <scope>NUCLEOTIDE SEQUENCE</scope>
    <source>
        <strain evidence="2">Sy1</strain>
    </source>
</reference>
<dbReference type="EMBL" id="CP113524">
    <property type="protein sequence ID" value="WAJ22854.1"/>
    <property type="molecule type" value="Genomic_DNA"/>
</dbReference>
<gene>
    <name evidence="2" type="ORF">OW255_14920</name>
</gene>
<protein>
    <submittedName>
        <fullName evidence="2">Ty transcription activator TEC1</fullName>
    </submittedName>
</protein>
<dbReference type="Proteomes" id="UP001163115">
    <property type="component" value="Chromosome"/>
</dbReference>
<keyword evidence="1" id="KW-0472">Membrane</keyword>
<keyword evidence="1" id="KW-1133">Transmembrane helix</keyword>
<name>A0ABY7A858_9FIRM</name>
<feature type="transmembrane region" description="Helical" evidence="1">
    <location>
        <begin position="12"/>
        <end position="31"/>
    </location>
</feature>
<sequence length="141" mass="16050">MEQNKRKQWIRFSLFGVFALASAMILLTQIMKNKTKPIFDKNVTTTFYARTNVGKALDLNADGYFSRELYDHTKFSFDLSQCDFNTPGLYRIPVFYDEEKTNCVVQIQVGDTDSGDACKDTDTNEDVVIKEQEGMAKTDGS</sequence>